<dbReference type="EMBL" id="JADNRY010000014">
    <property type="protein sequence ID" value="KAF9074109.1"/>
    <property type="molecule type" value="Genomic_DNA"/>
</dbReference>
<dbReference type="AlphaFoldDB" id="A0A9P5Q3H2"/>
<dbReference type="Gene3D" id="3.80.10.10">
    <property type="entry name" value="Ribonuclease Inhibitor"/>
    <property type="match status" value="1"/>
</dbReference>
<dbReference type="Proteomes" id="UP000772434">
    <property type="component" value="Unassembled WGS sequence"/>
</dbReference>
<sequence>MTQSLLDSTPEFLARCRSDDAPISSRDIFNLNCLIFKTCWQRLLCSFTAANEFHQLSTLLQYQESLLSPIRRLPPELLTKIFTFIVEENPMTFGDYSPGTRLNALRISHVCCWWHTLVVSQPSLWSFIRVDIRNIPTKGSVFFRKDVIPRSEFAALSITLEFSHHNSINLVARDILNDLGAQANRWKHLKLLVSSPDGMRQLDNLIPGRALTHPRDTAGNISPLPLLESLTIISINSLSPADAESFNCCPRLRELHITGSSVNASNGTFHFLNAIDSRNLIILDIKAALDCPIVDLLRACPLLQTLTVGALRGTGAPLPECFFHTHLTTLNLCCIDEHFPKDVWQSVRLPSLAYLDVVMRAKEVKPTGLAVFKVHLKPTLDALMNMLICSGCRLQKASTHERRGGTAVDYVFLRIFFGRASNASNRSAVLESSSLDSGFIHWASFCRSNLDSRD</sequence>
<evidence type="ECO:0000313" key="2">
    <source>
        <dbReference type="Proteomes" id="UP000772434"/>
    </source>
</evidence>
<dbReference type="InterPro" id="IPR032675">
    <property type="entry name" value="LRR_dom_sf"/>
</dbReference>
<dbReference type="OrthoDB" id="3172239at2759"/>
<name>A0A9P5Q3H2_9AGAR</name>
<keyword evidence="2" id="KW-1185">Reference proteome</keyword>
<proteinExistence type="predicted"/>
<evidence type="ECO:0000313" key="1">
    <source>
        <dbReference type="EMBL" id="KAF9074109.1"/>
    </source>
</evidence>
<gene>
    <name evidence="1" type="ORF">BDP27DRAFT_1476778</name>
</gene>
<protein>
    <recommendedName>
        <fullName evidence="3">F-box domain-containing protein</fullName>
    </recommendedName>
</protein>
<accession>A0A9P5Q3H2</accession>
<reference evidence="1" key="1">
    <citation type="submission" date="2020-11" db="EMBL/GenBank/DDBJ databases">
        <authorList>
            <consortium name="DOE Joint Genome Institute"/>
            <person name="Ahrendt S."/>
            <person name="Riley R."/>
            <person name="Andreopoulos W."/>
            <person name="Labutti K."/>
            <person name="Pangilinan J."/>
            <person name="Ruiz-Duenas F.J."/>
            <person name="Barrasa J.M."/>
            <person name="Sanchez-Garcia M."/>
            <person name="Camarero S."/>
            <person name="Miyauchi S."/>
            <person name="Serrano A."/>
            <person name="Linde D."/>
            <person name="Babiker R."/>
            <person name="Drula E."/>
            <person name="Ayuso-Fernandez I."/>
            <person name="Pacheco R."/>
            <person name="Padilla G."/>
            <person name="Ferreira P."/>
            <person name="Barriuso J."/>
            <person name="Kellner H."/>
            <person name="Castanera R."/>
            <person name="Alfaro M."/>
            <person name="Ramirez L."/>
            <person name="Pisabarro A.G."/>
            <person name="Kuo A."/>
            <person name="Tritt A."/>
            <person name="Lipzen A."/>
            <person name="He G."/>
            <person name="Yan M."/>
            <person name="Ng V."/>
            <person name="Cullen D."/>
            <person name="Martin F."/>
            <person name="Rosso M.-N."/>
            <person name="Henrissat B."/>
            <person name="Hibbett D."/>
            <person name="Martinez A.T."/>
            <person name="Grigoriev I.V."/>
        </authorList>
    </citation>
    <scope>NUCLEOTIDE SEQUENCE</scope>
    <source>
        <strain evidence="1">AH 40177</strain>
    </source>
</reference>
<evidence type="ECO:0008006" key="3">
    <source>
        <dbReference type="Google" id="ProtNLM"/>
    </source>
</evidence>
<dbReference type="SUPFAM" id="SSF52047">
    <property type="entry name" value="RNI-like"/>
    <property type="match status" value="1"/>
</dbReference>
<dbReference type="Gene3D" id="1.20.1280.50">
    <property type="match status" value="1"/>
</dbReference>
<organism evidence="1 2">
    <name type="scientific">Rhodocollybia butyracea</name>
    <dbReference type="NCBI Taxonomy" id="206335"/>
    <lineage>
        <taxon>Eukaryota</taxon>
        <taxon>Fungi</taxon>
        <taxon>Dikarya</taxon>
        <taxon>Basidiomycota</taxon>
        <taxon>Agaricomycotina</taxon>
        <taxon>Agaricomycetes</taxon>
        <taxon>Agaricomycetidae</taxon>
        <taxon>Agaricales</taxon>
        <taxon>Marasmiineae</taxon>
        <taxon>Omphalotaceae</taxon>
        <taxon>Rhodocollybia</taxon>
    </lineage>
</organism>
<comment type="caution">
    <text evidence="1">The sequence shown here is derived from an EMBL/GenBank/DDBJ whole genome shotgun (WGS) entry which is preliminary data.</text>
</comment>